<protein>
    <submittedName>
        <fullName evidence="1">Uncharacterized protein</fullName>
    </submittedName>
</protein>
<comment type="caution">
    <text evidence="1">The sequence shown here is derived from an EMBL/GenBank/DDBJ whole genome shotgun (WGS) entry which is preliminary data.</text>
</comment>
<evidence type="ECO:0000313" key="2">
    <source>
        <dbReference type="Proteomes" id="UP001231649"/>
    </source>
</evidence>
<sequence length="902" mass="98297">MKLLKPSWVNHDDKPIFSVDIHPTGKRFATGGQGGDSGRVVVWNLNPVLFEAVEVDPNVPKMLCQMDNHLACVNCVRWSNGGKYLASGGDDRLVMVWGLSVAAMGTPGKHKAETWRCLATLRGHAGDVLDLAWSPLDKWLASCSVDNSIIIWNAEKFPEMVCVLNGHSGLVKGVAWDPVGKYLASQSDDKSLRVWKTADWAPEIVITEPFEECGGTTHVLRLSWSPDGQYVLSAHAMNGGGPTAQVVERDGWRCDKDFVGHRKAVTCARFNNNIFVKEGKKCCCAAVGSRDRALSIWLTSLKRPLVVVHDLFSDSVLDLSWSSDGLNLLACSSDGTVACIQFTNKEIGTPLTIEEKNAFYEKIYGKCLANESGGDLSANLLVECPEILLAREKEDAKKQAAKEETTPKSEKSQSAILLSGSAGSSNTSTPLRPMDRQIETRTSDGKRRITPVFIPLTQVHANESLGSQPGGTENCFSTSSQSKSRIKVEVRDDIIIHPNVSNHATSTQQNNSRTSENGLDQRLRKRGASSLPGPRADELSAKRPCGTTPVTPLPAGALQYVAALPAPALGTAGPVVRAAGQLRLQAMNKACNTQYGTLSRLQLLPNNSASSDPVWETYLGSAVTCIACDVRWACVACADGTLHAWRLARHTARRALPPIALMSQAAKLTLSGDTLGVVSTSAELAMWELSSATCVIRPLCFRALLSQGVTVTNCSLLDDGNPMISLSNGKSYIYSKGLCAWVVWADACDPVWRCSGAATNTRVPKAPLYPLARMNRNRPNSFASSSYSAGAARSWLEAQVASCLHLRLAKDYRHWLTQLFTHLVNHGTEDQLRTILDDMLGPSHCTSTPKKWQPSILGIKKHELLEEMLSLLIRELRWQRMYAEYNDQLTEMKSQGAVLNGH</sequence>
<evidence type="ECO:0000313" key="1">
    <source>
        <dbReference type="EMBL" id="KAJ8725913.1"/>
    </source>
</evidence>
<keyword evidence="2" id="KW-1185">Reference proteome</keyword>
<dbReference type="Proteomes" id="UP001231649">
    <property type="component" value="Chromosome 15"/>
</dbReference>
<accession>A0ACC2QUG1</accession>
<organism evidence="1 2">
    <name type="scientific">Mythimna loreyi</name>
    <dbReference type="NCBI Taxonomy" id="667449"/>
    <lineage>
        <taxon>Eukaryota</taxon>
        <taxon>Metazoa</taxon>
        <taxon>Ecdysozoa</taxon>
        <taxon>Arthropoda</taxon>
        <taxon>Hexapoda</taxon>
        <taxon>Insecta</taxon>
        <taxon>Pterygota</taxon>
        <taxon>Neoptera</taxon>
        <taxon>Endopterygota</taxon>
        <taxon>Lepidoptera</taxon>
        <taxon>Glossata</taxon>
        <taxon>Ditrysia</taxon>
        <taxon>Noctuoidea</taxon>
        <taxon>Noctuidae</taxon>
        <taxon>Noctuinae</taxon>
        <taxon>Hadenini</taxon>
        <taxon>Mythimna</taxon>
    </lineage>
</organism>
<dbReference type="EMBL" id="CM056791">
    <property type="protein sequence ID" value="KAJ8725913.1"/>
    <property type="molecule type" value="Genomic_DNA"/>
</dbReference>
<reference evidence="1" key="1">
    <citation type="submission" date="2023-03" db="EMBL/GenBank/DDBJ databases">
        <title>Chromosome-level genomes of two armyworms, Mythimna separata and Mythimna loreyi, provide insights into the biosynthesis and reception of sex pheromones.</title>
        <authorList>
            <person name="Zhao H."/>
        </authorList>
    </citation>
    <scope>NUCLEOTIDE SEQUENCE</scope>
    <source>
        <strain evidence="1">BeijingLab</strain>
    </source>
</reference>
<proteinExistence type="predicted"/>
<gene>
    <name evidence="1" type="ORF">PYW08_004096</name>
</gene>
<name>A0ACC2QUG1_9NEOP</name>